<keyword evidence="3" id="KW-1185">Reference proteome</keyword>
<gene>
    <name evidence="2" type="ORF">GP2_029_00500</name>
</gene>
<evidence type="ECO:0000313" key="3">
    <source>
        <dbReference type="Proteomes" id="UP000035021"/>
    </source>
</evidence>
<name>A0ABQ0INU7_9ACTN</name>
<protein>
    <submittedName>
        <fullName evidence="2">Uncharacterized protein</fullName>
    </submittedName>
</protein>
<accession>A0ABQ0INU7</accession>
<proteinExistence type="predicted"/>
<sequence length="54" mass="5499">MFGGVRTDVLGGARTASSPQCDAPASGEPTTDHDLRSVSSFGTFGVLPLSCERG</sequence>
<organism evidence="2 3">
    <name type="scientific">Gordonia paraffinivorans NBRC 108238</name>
    <dbReference type="NCBI Taxonomy" id="1223543"/>
    <lineage>
        <taxon>Bacteria</taxon>
        <taxon>Bacillati</taxon>
        <taxon>Actinomycetota</taxon>
        <taxon>Actinomycetes</taxon>
        <taxon>Mycobacteriales</taxon>
        <taxon>Gordoniaceae</taxon>
        <taxon>Gordonia</taxon>
    </lineage>
</organism>
<dbReference type="EMBL" id="BAOQ01000029">
    <property type="protein sequence ID" value="GAC85083.1"/>
    <property type="molecule type" value="Genomic_DNA"/>
</dbReference>
<evidence type="ECO:0000313" key="2">
    <source>
        <dbReference type="EMBL" id="GAC85083.1"/>
    </source>
</evidence>
<feature type="region of interest" description="Disordered" evidence="1">
    <location>
        <begin position="1"/>
        <end position="37"/>
    </location>
</feature>
<evidence type="ECO:0000256" key="1">
    <source>
        <dbReference type="SAM" id="MobiDB-lite"/>
    </source>
</evidence>
<reference evidence="2 3" key="1">
    <citation type="submission" date="2013-02" db="EMBL/GenBank/DDBJ databases">
        <title>Whole genome shotgun sequence of Gordonia paraffinivorans NBRC 108238.</title>
        <authorList>
            <person name="Isaki-Nakamura S."/>
            <person name="Hosoyama A."/>
            <person name="Tsuchikane K."/>
            <person name="Ando Y."/>
            <person name="Baba S."/>
            <person name="Ohji S."/>
            <person name="Hamada M."/>
            <person name="Tamura T."/>
            <person name="Yamazoe A."/>
            <person name="Yamazaki S."/>
            <person name="Fujita N."/>
        </authorList>
    </citation>
    <scope>NUCLEOTIDE SEQUENCE [LARGE SCALE GENOMIC DNA]</scope>
    <source>
        <strain evidence="2 3">NBRC 108238</strain>
    </source>
</reference>
<comment type="caution">
    <text evidence="2">The sequence shown here is derived from an EMBL/GenBank/DDBJ whole genome shotgun (WGS) entry which is preliminary data.</text>
</comment>
<dbReference type="Proteomes" id="UP000035021">
    <property type="component" value="Unassembled WGS sequence"/>
</dbReference>